<reference evidence="4" key="1">
    <citation type="submission" date="2024-02" db="EMBL/GenBank/DDBJ databases">
        <title>Tomenella chthoni gen. nov. sp. nov., a member of the family Jonesiaceae isolated from bat guano.</title>
        <authorList>
            <person name="Miller S.L."/>
            <person name="King J."/>
            <person name="Sankaranarayanan K."/>
            <person name="Lawson P.A."/>
        </authorList>
    </citation>
    <scope>NUCLEOTIDE SEQUENCE</scope>
    <source>
        <strain evidence="4">BS-20</strain>
    </source>
</reference>
<accession>A0AAU7DSJ5</accession>
<feature type="binding site" evidence="3">
    <location>
        <position position="128"/>
    </location>
    <ligand>
        <name>Mg(2+)</name>
        <dbReference type="ChEBI" id="CHEBI:18420"/>
        <label>1</label>
    </ligand>
</feature>
<comment type="similarity">
    <text evidence="1">Belongs to the ADP-ribosylglycohydrolase family.</text>
</comment>
<proteinExistence type="inferred from homology"/>
<dbReference type="InterPro" id="IPR050792">
    <property type="entry name" value="ADP-ribosylglycohydrolase"/>
</dbReference>
<keyword evidence="3" id="KW-0460">Magnesium</keyword>
<dbReference type="EMBL" id="CP146203">
    <property type="protein sequence ID" value="XBH20426.1"/>
    <property type="molecule type" value="Genomic_DNA"/>
</dbReference>
<keyword evidence="2 4" id="KW-0378">Hydrolase</keyword>
<dbReference type="GO" id="GO:0016798">
    <property type="term" value="F:hydrolase activity, acting on glycosyl bonds"/>
    <property type="evidence" value="ECO:0007669"/>
    <property type="project" value="UniProtKB-KW"/>
</dbReference>
<evidence type="ECO:0000313" key="4">
    <source>
        <dbReference type="EMBL" id="XBH20426.1"/>
    </source>
</evidence>
<name>A0AAU7DSJ5_9MICO</name>
<evidence type="ECO:0000256" key="1">
    <source>
        <dbReference type="ARBA" id="ARBA00010702"/>
    </source>
</evidence>
<sequence>MRLAPVPIATYLDLELTYKMSAASSITTHPNLGCIEACAAHGTLITGALQGWTKEATISFGQELSSRVNSAEVSAVLSGYYLDKTRDQISSSGYVVHTLEAALWASACTDDFKEGALLAVNLADDADTVGAVYGQLAGAHYGETGIPSDWIGHLDQSAMITAMADQLHDIAGTLSVSTESSPHLNIIQPDSALFGAHPHGSA</sequence>
<dbReference type="PANTHER" id="PTHR16222:SF24">
    <property type="entry name" value="ADP-RIBOSYLHYDROLASE ARH3"/>
    <property type="match status" value="1"/>
</dbReference>
<keyword evidence="3" id="KW-0479">Metal-binding</keyword>
<feature type="binding site" evidence="3">
    <location>
        <position position="125"/>
    </location>
    <ligand>
        <name>Mg(2+)</name>
        <dbReference type="ChEBI" id="CHEBI:18420"/>
        <label>1</label>
    </ligand>
</feature>
<dbReference type="GO" id="GO:0046872">
    <property type="term" value="F:metal ion binding"/>
    <property type="evidence" value="ECO:0007669"/>
    <property type="project" value="UniProtKB-KW"/>
</dbReference>
<organism evidence="4">
    <name type="scientific">Jonesiaceae bacterium BS-20</name>
    <dbReference type="NCBI Taxonomy" id="3120821"/>
    <lineage>
        <taxon>Bacteria</taxon>
        <taxon>Bacillati</taxon>
        <taxon>Actinomycetota</taxon>
        <taxon>Actinomycetes</taxon>
        <taxon>Micrococcales</taxon>
        <taxon>Jonesiaceae</taxon>
    </lineage>
</organism>
<feature type="binding site" evidence="3">
    <location>
        <position position="127"/>
    </location>
    <ligand>
        <name>Mg(2+)</name>
        <dbReference type="ChEBI" id="CHEBI:18420"/>
        <label>1</label>
    </ligand>
</feature>
<dbReference type="PANTHER" id="PTHR16222">
    <property type="entry name" value="ADP-RIBOSYLGLYCOHYDROLASE"/>
    <property type="match status" value="1"/>
</dbReference>
<keyword evidence="4" id="KW-0326">Glycosidase</keyword>
<dbReference type="Gene3D" id="1.10.4080.10">
    <property type="entry name" value="ADP-ribosylation/Crystallin J1"/>
    <property type="match status" value="1"/>
</dbReference>
<protein>
    <submittedName>
        <fullName evidence="4">ADP-ribosylglycohydrolase family protein</fullName>
        <ecNumber evidence="4">3.2.2.-</ecNumber>
    </submittedName>
</protein>
<dbReference type="Pfam" id="PF03747">
    <property type="entry name" value="ADP_ribosyl_GH"/>
    <property type="match status" value="1"/>
</dbReference>
<evidence type="ECO:0000256" key="3">
    <source>
        <dbReference type="PIRSR" id="PIRSR605502-1"/>
    </source>
</evidence>
<gene>
    <name evidence="4" type="ORF">V5R04_09215</name>
</gene>
<dbReference type="SUPFAM" id="SSF101478">
    <property type="entry name" value="ADP-ribosylglycohydrolase"/>
    <property type="match status" value="1"/>
</dbReference>
<evidence type="ECO:0000256" key="2">
    <source>
        <dbReference type="ARBA" id="ARBA00022801"/>
    </source>
</evidence>
<dbReference type="InterPro" id="IPR005502">
    <property type="entry name" value="Ribosyl_crysJ1"/>
</dbReference>
<dbReference type="EC" id="3.2.2.-" evidence="4"/>
<dbReference type="InterPro" id="IPR036705">
    <property type="entry name" value="Ribosyl_crysJ1_sf"/>
</dbReference>
<dbReference type="AlphaFoldDB" id="A0AAU7DSJ5"/>
<comment type="cofactor">
    <cofactor evidence="3">
        <name>Mg(2+)</name>
        <dbReference type="ChEBI" id="CHEBI:18420"/>
    </cofactor>
    <text evidence="3">Binds 2 magnesium ions per subunit.</text>
</comment>